<dbReference type="PROSITE" id="PS50181">
    <property type="entry name" value="FBOX"/>
    <property type="match status" value="1"/>
</dbReference>
<organism evidence="3 4">
    <name type="scientific">Capsella rubella</name>
    <dbReference type="NCBI Taxonomy" id="81985"/>
    <lineage>
        <taxon>Eukaryota</taxon>
        <taxon>Viridiplantae</taxon>
        <taxon>Streptophyta</taxon>
        <taxon>Embryophyta</taxon>
        <taxon>Tracheophyta</taxon>
        <taxon>Spermatophyta</taxon>
        <taxon>Magnoliopsida</taxon>
        <taxon>eudicotyledons</taxon>
        <taxon>Gunneridae</taxon>
        <taxon>Pentapetalae</taxon>
        <taxon>rosids</taxon>
        <taxon>malvids</taxon>
        <taxon>Brassicales</taxon>
        <taxon>Brassicaceae</taxon>
        <taxon>Camelineae</taxon>
        <taxon>Capsella</taxon>
    </lineage>
</organism>
<dbReference type="Proteomes" id="UP000029121">
    <property type="component" value="Unassembled WGS sequence"/>
</dbReference>
<evidence type="ECO:0000313" key="4">
    <source>
        <dbReference type="Proteomes" id="UP000029121"/>
    </source>
</evidence>
<dbReference type="PANTHER" id="PTHR24414:SF184">
    <property type="entry name" value="GALACTOSE OXIDASE_KELCH REPEAT SUPERFAMILY PROTEIN"/>
    <property type="match status" value="1"/>
</dbReference>
<dbReference type="InterPro" id="IPR006652">
    <property type="entry name" value="Kelch_1"/>
</dbReference>
<dbReference type="SUPFAM" id="SSF117281">
    <property type="entry name" value="Kelch motif"/>
    <property type="match status" value="1"/>
</dbReference>
<dbReference type="InterPro" id="IPR015915">
    <property type="entry name" value="Kelch-typ_b-propeller"/>
</dbReference>
<dbReference type="eggNOG" id="KOG1072">
    <property type="taxonomic scope" value="Eukaryota"/>
</dbReference>
<dbReference type="InterPro" id="IPR050354">
    <property type="entry name" value="F-box/kelch-repeat_ARATH"/>
</dbReference>
<keyword evidence="4" id="KW-1185">Reference proteome</keyword>
<dbReference type="Pfam" id="PF00646">
    <property type="entry name" value="F-box"/>
    <property type="match status" value="1"/>
</dbReference>
<feature type="domain" description="F-box" evidence="2">
    <location>
        <begin position="24"/>
        <end position="70"/>
    </location>
</feature>
<feature type="region of interest" description="Disordered" evidence="1">
    <location>
        <begin position="1"/>
        <end position="29"/>
    </location>
</feature>
<dbReference type="PANTHER" id="PTHR24414">
    <property type="entry name" value="F-BOX/KELCH-REPEAT PROTEIN SKIP4"/>
    <property type="match status" value="1"/>
</dbReference>
<dbReference type="AlphaFoldDB" id="R0EZK6"/>
<name>R0EZK6_9BRAS</name>
<proteinExistence type="predicted"/>
<dbReference type="Pfam" id="PF25210">
    <property type="entry name" value="Kelch_FKB95"/>
    <property type="match status" value="1"/>
</dbReference>
<evidence type="ECO:0000256" key="1">
    <source>
        <dbReference type="SAM" id="MobiDB-lite"/>
    </source>
</evidence>
<dbReference type="InterPro" id="IPR001810">
    <property type="entry name" value="F-box_dom"/>
</dbReference>
<evidence type="ECO:0000313" key="3">
    <source>
        <dbReference type="EMBL" id="EOA14406.1"/>
    </source>
</evidence>
<gene>
    <name evidence="3" type="ORF">CARUB_v10027606mg</name>
</gene>
<evidence type="ECO:0000259" key="2">
    <source>
        <dbReference type="PROSITE" id="PS50181"/>
    </source>
</evidence>
<dbReference type="SUPFAM" id="SSF81383">
    <property type="entry name" value="F-box domain"/>
    <property type="match status" value="1"/>
</dbReference>
<dbReference type="EMBL" id="KB870812">
    <property type="protein sequence ID" value="EOA14406.1"/>
    <property type="molecule type" value="Genomic_DNA"/>
</dbReference>
<protein>
    <recommendedName>
        <fullName evidence="2">F-box domain-containing protein</fullName>
    </recommendedName>
</protein>
<accession>R0EZK6</accession>
<dbReference type="InterPro" id="IPR057499">
    <property type="entry name" value="Kelch_FKB95"/>
</dbReference>
<sequence>MSNSAATKEPPHKKRKMSPSPSSSSTLTSLPDDMVMSCLARTSRLDLAALSQVSKSYGTLVTSPDLYRTRSLLSCMENCLYVCLLTPLDPIPRCFILRRGNKSVNRLLCPIPSLPFQAPAASSVVAVDWGIYVIGGNVKGKCSKAFGVLDCRSNKWHRLPSMRVGRTAAAAGVVCGKIYVFGGCPDLNSSNWAEVFDTKTQTWDSLPLLQDPMIRCQYIHSSVVLTNEKEKAYAVYGVDTTKMKNNRRDWCFIGKCIYSIDPIGNLCWCEPGQLDSEQGDLLWKYVKGLGSVNESLSRSRLVHFDSRFEAMWESHKIKIGKHKKLVDLLPGARLSYSGPNIVLFWDVIEGDRFDMWCAEISLERRQGPEEMWGNIEWSNVVMTVDHFLDRYKVLHSVCVSL</sequence>
<dbReference type="SMART" id="SM00612">
    <property type="entry name" value="Kelch"/>
    <property type="match status" value="2"/>
</dbReference>
<feature type="compositionally biased region" description="Low complexity" evidence="1">
    <location>
        <begin position="18"/>
        <end position="29"/>
    </location>
</feature>
<dbReference type="Gene3D" id="2.120.10.80">
    <property type="entry name" value="Kelch-type beta propeller"/>
    <property type="match status" value="1"/>
</dbReference>
<reference evidence="4" key="1">
    <citation type="journal article" date="2013" name="Nat. Genet.">
        <title>The Capsella rubella genome and the genomic consequences of rapid mating system evolution.</title>
        <authorList>
            <person name="Slotte T."/>
            <person name="Hazzouri K.M."/>
            <person name="Agren J.A."/>
            <person name="Koenig D."/>
            <person name="Maumus F."/>
            <person name="Guo Y.L."/>
            <person name="Steige K."/>
            <person name="Platts A.E."/>
            <person name="Escobar J.S."/>
            <person name="Newman L.K."/>
            <person name="Wang W."/>
            <person name="Mandakova T."/>
            <person name="Vello E."/>
            <person name="Smith L.M."/>
            <person name="Henz S.R."/>
            <person name="Steffen J."/>
            <person name="Takuno S."/>
            <person name="Brandvain Y."/>
            <person name="Coop G."/>
            <person name="Andolfatto P."/>
            <person name="Hu T.T."/>
            <person name="Blanchette M."/>
            <person name="Clark R.M."/>
            <person name="Quesneville H."/>
            <person name="Nordborg M."/>
            <person name="Gaut B.S."/>
            <person name="Lysak M.A."/>
            <person name="Jenkins J."/>
            <person name="Grimwood J."/>
            <person name="Chapman J."/>
            <person name="Prochnik S."/>
            <person name="Shu S."/>
            <person name="Rokhsar D."/>
            <person name="Schmutz J."/>
            <person name="Weigel D."/>
            <person name="Wright S.I."/>
        </authorList>
    </citation>
    <scope>NUCLEOTIDE SEQUENCE [LARGE SCALE GENOMIC DNA]</scope>
    <source>
        <strain evidence="4">cv. Monte Gargano</strain>
    </source>
</reference>
<dbReference type="InterPro" id="IPR036047">
    <property type="entry name" value="F-box-like_dom_sf"/>
</dbReference>